<dbReference type="Pfam" id="PF00106">
    <property type="entry name" value="adh_short"/>
    <property type="match status" value="1"/>
</dbReference>
<evidence type="ECO:0000256" key="1">
    <source>
        <dbReference type="ARBA" id="ARBA00006484"/>
    </source>
</evidence>
<dbReference type="InterPro" id="IPR002347">
    <property type="entry name" value="SDR_fam"/>
</dbReference>
<dbReference type="Proteomes" id="UP000434172">
    <property type="component" value="Unassembled WGS sequence"/>
</dbReference>
<dbReference type="CDD" id="cd05233">
    <property type="entry name" value="SDR_c"/>
    <property type="match status" value="1"/>
</dbReference>
<dbReference type="Gene3D" id="3.40.50.720">
    <property type="entry name" value="NAD(P)-binding Rossmann-like Domain"/>
    <property type="match status" value="1"/>
</dbReference>
<dbReference type="PRINTS" id="PR00080">
    <property type="entry name" value="SDRFAMILY"/>
</dbReference>
<evidence type="ECO:0000256" key="2">
    <source>
        <dbReference type="ARBA" id="ARBA00023002"/>
    </source>
</evidence>
<dbReference type="SUPFAM" id="SSF51735">
    <property type="entry name" value="NAD(P)-binding Rossmann-fold domains"/>
    <property type="match status" value="1"/>
</dbReference>
<dbReference type="OrthoDB" id="1933717at2759"/>
<keyword evidence="5" id="KW-1185">Reference proteome</keyword>
<dbReference type="AlphaFoldDB" id="A0A8H3ZV96"/>
<dbReference type="GO" id="GO:0016491">
    <property type="term" value="F:oxidoreductase activity"/>
    <property type="evidence" value="ECO:0007669"/>
    <property type="project" value="UniProtKB-KW"/>
</dbReference>
<comment type="caution">
    <text evidence="4">The sequence shown here is derived from an EMBL/GenBank/DDBJ whole genome shotgun (WGS) entry which is preliminary data.</text>
</comment>
<protein>
    <submittedName>
        <fullName evidence="4">Short chain dehydrogenase reductase</fullName>
    </submittedName>
</protein>
<dbReference type="PANTHER" id="PTHR42901">
    <property type="entry name" value="ALCOHOL DEHYDROGENASE"/>
    <property type="match status" value="1"/>
</dbReference>
<dbReference type="InterPro" id="IPR036291">
    <property type="entry name" value="NAD(P)-bd_dom_sf"/>
</dbReference>
<reference evidence="4 5" key="1">
    <citation type="submission" date="2019-12" db="EMBL/GenBank/DDBJ databases">
        <title>A genome sequence resource for the geographically widespread anthracnose pathogen Colletotrichum asianum.</title>
        <authorList>
            <person name="Meng Y."/>
        </authorList>
    </citation>
    <scope>NUCLEOTIDE SEQUENCE [LARGE SCALE GENOMIC DNA]</scope>
    <source>
        <strain evidence="4 5">ICMP 18580</strain>
    </source>
</reference>
<sequence length="283" mass="30873">MASFIKSEHYETYPGVSPTLVREEFSGKTVLLTGGGSGIGTTMACSFAEANVAELILMGRNESTLRDTAENLAAGFVNLRVSYHVGSVSNQDDVAAAFSKMKRSPDILVNNAGYLPEPDIFVDADLKDWWQAFETNVFGTAVVTQAYLRHRRGHRASTLGVIININTRAAHDTSMPGLSGYSSSKAAILRMAEVIAIEIPASEARVISLHPGAVQSAMLTKSKLNRSQTDVKLAADFVVWAASEKAAFLNGRFVWVNWNVDELVSWKDMIIERDLLKTCLKEA</sequence>
<evidence type="ECO:0000256" key="3">
    <source>
        <dbReference type="RuleBase" id="RU000363"/>
    </source>
</evidence>
<gene>
    <name evidence="4" type="ORF">GQ607_004892</name>
</gene>
<dbReference type="EMBL" id="WOWK01000020">
    <property type="protein sequence ID" value="KAF0328061.1"/>
    <property type="molecule type" value="Genomic_DNA"/>
</dbReference>
<accession>A0A8H3ZV96</accession>
<organism evidence="4 5">
    <name type="scientific">Colletotrichum asianum</name>
    <dbReference type="NCBI Taxonomy" id="702518"/>
    <lineage>
        <taxon>Eukaryota</taxon>
        <taxon>Fungi</taxon>
        <taxon>Dikarya</taxon>
        <taxon>Ascomycota</taxon>
        <taxon>Pezizomycotina</taxon>
        <taxon>Sordariomycetes</taxon>
        <taxon>Hypocreomycetidae</taxon>
        <taxon>Glomerellales</taxon>
        <taxon>Glomerellaceae</taxon>
        <taxon>Colletotrichum</taxon>
        <taxon>Colletotrichum gloeosporioides species complex</taxon>
    </lineage>
</organism>
<dbReference type="PANTHER" id="PTHR42901:SF1">
    <property type="entry name" value="ALCOHOL DEHYDROGENASE"/>
    <property type="match status" value="1"/>
</dbReference>
<name>A0A8H3ZV96_9PEZI</name>
<evidence type="ECO:0000313" key="4">
    <source>
        <dbReference type="EMBL" id="KAF0328061.1"/>
    </source>
</evidence>
<keyword evidence="2" id="KW-0560">Oxidoreductase</keyword>
<proteinExistence type="inferred from homology"/>
<comment type="similarity">
    <text evidence="1 3">Belongs to the short-chain dehydrogenases/reductases (SDR) family.</text>
</comment>
<dbReference type="PRINTS" id="PR00081">
    <property type="entry name" value="GDHRDH"/>
</dbReference>
<evidence type="ECO:0000313" key="5">
    <source>
        <dbReference type="Proteomes" id="UP000434172"/>
    </source>
</evidence>